<dbReference type="SMART" id="SM00342">
    <property type="entry name" value="HTH_ARAC"/>
    <property type="match status" value="1"/>
</dbReference>
<keyword evidence="1" id="KW-0805">Transcription regulation</keyword>
<comment type="caution">
    <text evidence="6">The sequence shown here is derived from an EMBL/GenBank/DDBJ whole genome shotgun (WGS) entry which is preliminary data.</text>
</comment>
<sequence>MTGMGAVSGAGEAAHFFRHPAIPDVDLLRARYVTHRFARHTHDGYVFGVIDAGVEEFEHPGGVVRAGPGSVVVVNPGVIHDGRAGAPEGWAYRVIYPPVDVVAAVAAELGARPGTPAFPDSVLDDPSAAALLRAVHAAGEKGDALAASTFLRTTLARLLTGHSREVRRDDPRRPAGMPRAVREAREILHANLVGPPSLDELADAVGARPFPLLRAFRETVGLPPHAYLNQVRVRAARALLDEGLRPAEVASRTGFADQAHLSRHFKRTLGVPPGAYRSARRNGRVVARGAEEES</sequence>
<dbReference type="PANTHER" id="PTHR46796:SF2">
    <property type="entry name" value="TRANSCRIPTIONAL REGULATORY PROTEIN"/>
    <property type="match status" value="1"/>
</dbReference>
<dbReference type="InterPro" id="IPR018060">
    <property type="entry name" value="HTH_AraC"/>
</dbReference>
<dbReference type="InterPro" id="IPR050204">
    <property type="entry name" value="AraC_XylS_family_regulators"/>
</dbReference>
<evidence type="ECO:0000259" key="5">
    <source>
        <dbReference type="PROSITE" id="PS01124"/>
    </source>
</evidence>
<dbReference type="InterPro" id="IPR037923">
    <property type="entry name" value="HTH-like"/>
</dbReference>
<feature type="domain" description="HTH araC/xylS-type" evidence="5">
    <location>
        <begin position="182"/>
        <end position="279"/>
    </location>
</feature>
<keyword evidence="3" id="KW-0804">Transcription</keyword>
<name>A0A5D0NJT8_9ACTN</name>
<dbReference type="GO" id="GO:0003700">
    <property type="term" value="F:DNA-binding transcription factor activity"/>
    <property type="evidence" value="ECO:0007669"/>
    <property type="project" value="InterPro"/>
</dbReference>
<keyword evidence="2" id="KW-0238">DNA-binding</keyword>
<reference evidence="6 7" key="1">
    <citation type="submission" date="2019-08" db="EMBL/GenBank/DDBJ databases">
        <title>Actinomadura sp. nov. CYP1-5 isolated from mountain soil.</title>
        <authorList>
            <person name="Songsumanus A."/>
            <person name="Kuncharoen N."/>
            <person name="Kudo T."/>
            <person name="Yuki M."/>
            <person name="Igarashi Y."/>
            <person name="Tanasupawat S."/>
        </authorList>
    </citation>
    <scope>NUCLEOTIDE SEQUENCE [LARGE SCALE GENOMIC DNA]</scope>
    <source>
        <strain evidence="6 7">JCM 14158</strain>
    </source>
</reference>
<dbReference type="PROSITE" id="PS01124">
    <property type="entry name" value="HTH_ARAC_FAMILY_2"/>
    <property type="match status" value="1"/>
</dbReference>
<evidence type="ECO:0000256" key="4">
    <source>
        <dbReference type="SAM" id="MobiDB-lite"/>
    </source>
</evidence>
<evidence type="ECO:0000256" key="3">
    <source>
        <dbReference type="ARBA" id="ARBA00023163"/>
    </source>
</evidence>
<protein>
    <submittedName>
        <fullName evidence="6">AraC family transcriptional regulator</fullName>
    </submittedName>
</protein>
<accession>A0A5D0NJT8</accession>
<dbReference type="STRING" id="1220554.GCA_001552135_00723"/>
<keyword evidence="7" id="KW-1185">Reference proteome</keyword>
<feature type="region of interest" description="Disordered" evidence="4">
    <location>
        <begin position="272"/>
        <end position="294"/>
    </location>
</feature>
<dbReference type="InterPro" id="IPR003313">
    <property type="entry name" value="AraC-bd"/>
</dbReference>
<dbReference type="Gene3D" id="1.10.10.60">
    <property type="entry name" value="Homeodomain-like"/>
    <property type="match status" value="2"/>
</dbReference>
<dbReference type="PANTHER" id="PTHR46796">
    <property type="entry name" value="HTH-TYPE TRANSCRIPTIONAL ACTIVATOR RHAS-RELATED"/>
    <property type="match status" value="1"/>
</dbReference>
<dbReference type="SUPFAM" id="SSF46689">
    <property type="entry name" value="Homeodomain-like"/>
    <property type="match status" value="2"/>
</dbReference>
<dbReference type="AlphaFoldDB" id="A0A5D0NJT8"/>
<dbReference type="InterPro" id="IPR009057">
    <property type="entry name" value="Homeodomain-like_sf"/>
</dbReference>
<dbReference type="SUPFAM" id="SSF51215">
    <property type="entry name" value="Regulatory protein AraC"/>
    <property type="match status" value="1"/>
</dbReference>
<organism evidence="6 7">
    <name type="scientific">Actinomadura chibensis</name>
    <dbReference type="NCBI Taxonomy" id="392828"/>
    <lineage>
        <taxon>Bacteria</taxon>
        <taxon>Bacillati</taxon>
        <taxon>Actinomycetota</taxon>
        <taxon>Actinomycetes</taxon>
        <taxon>Streptosporangiales</taxon>
        <taxon>Thermomonosporaceae</taxon>
        <taxon>Actinomadura</taxon>
    </lineage>
</organism>
<evidence type="ECO:0000256" key="1">
    <source>
        <dbReference type="ARBA" id="ARBA00023015"/>
    </source>
</evidence>
<proteinExistence type="predicted"/>
<dbReference type="Pfam" id="PF12833">
    <property type="entry name" value="HTH_18"/>
    <property type="match status" value="1"/>
</dbReference>
<dbReference type="GO" id="GO:0043565">
    <property type="term" value="F:sequence-specific DNA binding"/>
    <property type="evidence" value="ECO:0007669"/>
    <property type="project" value="InterPro"/>
</dbReference>
<evidence type="ECO:0000313" key="6">
    <source>
        <dbReference type="EMBL" id="TYB44682.1"/>
    </source>
</evidence>
<dbReference type="Proteomes" id="UP000323380">
    <property type="component" value="Unassembled WGS sequence"/>
</dbReference>
<dbReference type="Pfam" id="PF02311">
    <property type="entry name" value="AraC_binding"/>
    <property type="match status" value="1"/>
</dbReference>
<gene>
    <name evidence="6" type="ORF">FXF69_21245</name>
</gene>
<evidence type="ECO:0000313" key="7">
    <source>
        <dbReference type="Proteomes" id="UP000323380"/>
    </source>
</evidence>
<evidence type="ECO:0000256" key="2">
    <source>
        <dbReference type="ARBA" id="ARBA00023125"/>
    </source>
</evidence>
<dbReference type="EMBL" id="VSFG01000004">
    <property type="protein sequence ID" value="TYB44682.1"/>
    <property type="molecule type" value="Genomic_DNA"/>
</dbReference>